<keyword evidence="1" id="KW-0175">Coiled coil</keyword>
<feature type="coiled-coil region" evidence="1">
    <location>
        <begin position="44"/>
        <end position="98"/>
    </location>
</feature>
<dbReference type="AlphaFoldDB" id="A0A448X1E1"/>
<dbReference type="Proteomes" id="UP000784294">
    <property type="component" value="Unassembled WGS sequence"/>
</dbReference>
<evidence type="ECO:0000256" key="1">
    <source>
        <dbReference type="SAM" id="Coils"/>
    </source>
</evidence>
<name>A0A448X1E1_9PLAT</name>
<gene>
    <name evidence="2" type="ORF">PXEA_LOCUS18829</name>
</gene>
<accession>A0A448X1E1</accession>
<evidence type="ECO:0000313" key="3">
    <source>
        <dbReference type="Proteomes" id="UP000784294"/>
    </source>
</evidence>
<sequence>MKLRETAEDRCASADQELKRIDSHIDLLYSTISSIMYAITGEEKKSLKSLLAKAELEARLAEEKQHLEHLEKEARRRMDEVTAKLKELEALKQVTESAGAKQGVGI</sequence>
<evidence type="ECO:0000313" key="2">
    <source>
        <dbReference type="EMBL" id="VEL25389.1"/>
    </source>
</evidence>
<organism evidence="2 3">
    <name type="scientific">Protopolystoma xenopodis</name>
    <dbReference type="NCBI Taxonomy" id="117903"/>
    <lineage>
        <taxon>Eukaryota</taxon>
        <taxon>Metazoa</taxon>
        <taxon>Spiralia</taxon>
        <taxon>Lophotrochozoa</taxon>
        <taxon>Platyhelminthes</taxon>
        <taxon>Monogenea</taxon>
        <taxon>Polyopisthocotylea</taxon>
        <taxon>Polystomatidea</taxon>
        <taxon>Polystomatidae</taxon>
        <taxon>Protopolystoma</taxon>
    </lineage>
</organism>
<protein>
    <submittedName>
        <fullName evidence="2">Uncharacterized protein</fullName>
    </submittedName>
</protein>
<reference evidence="2" key="1">
    <citation type="submission" date="2018-11" db="EMBL/GenBank/DDBJ databases">
        <authorList>
            <consortium name="Pathogen Informatics"/>
        </authorList>
    </citation>
    <scope>NUCLEOTIDE SEQUENCE</scope>
</reference>
<keyword evidence="3" id="KW-1185">Reference proteome</keyword>
<dbReference type="EMBL" id="CAAALY010073624">
    <property type="protein sequence ID" value="VEL25389.1"/>
    <property type="molecule type" value="Genomic_DNA"/>
</dbReference>
<comment type="caution">
    <text evidence="2">The sequence shown here is derived from an EMBL/GenBank/DDBJ whole genome shotgun (WGS) entry which is preliminary data.</text>
</comment>
<proteinExistence type="predicted"/>